<evidence type="ECO:0000313" key="3">
    <source>
        <dbReference type="Proteomes" id="UP000008312"/>
    </source>
</evidence>
<dbReference type="Gene3D" id="3.40.30.10">
    <property type="entry name" value="Glutaredoxin"/>
    <property type="match status" value="1"/>
</dbReference>
<keyword evidence="1" id="KW-0812">Transmembrane</keyword>
<protein>
    <recommendedName>
        <fullName evidence="4">Thioredoxin domain-containing protein</fullName>
    </recommendedName>
</protein>
<keyword evidence="3" id="KW-1185">Reference proteome</keyword>
<keyword evidence="1" id="KW-0472">Membrane</keyword>
<feature type="transmembrane region" description="Helical" evidence="1">
    <location>
        <begin position="62"/>
        <end position="81"/>
    </location>
</feature>
<accession>D8M5P3</accession>
<keyword evidence="1" id="KW-1133">Transmembrane helix</keyword>
<evidence type="ECO:0000313" key="2">
    <source>
        <dbReference type="EMBL" id="CBK23382.2"/>
    </source>
</evidence>
<dbReference type="RefSeq" id="XP_012897430.1">
    <property type="nucleotide sequence ID" value="XM_013041976.1"/>
</dbReference>
<dbReference type="InParanoid" id="D8M5P3"/>
<dbReference type="GeneID" id="24920374"/>
<evidence type="ECO:0008006" key="4">
    <source>
        <dbReference type="Google" id="ProtNLM"/>
    </source>
</evidence>
<gene>
    <name evidence="2" type="ORF">GSBLH_T00003269001</name>
</gene>
<dbReference type="EMBL" id="FN668661">
    <property type="protein sequence ID" value="CBK23382.2"/>
    <property type="molecule type" value="Genomic_DNA"/>
</dbReference>
<dbReference type="InterPro" id="IPR036249">
    <property type="entry name" value="Thioredoxin-like_sf"/>
</dbReference>
<evidence type="ECO:0000256" key="1">
    <source>
        <dbReference type="SAM" id="Phobius"/>
    </source>
</evidence>
<reference evidence="2" key="1">
    <citation type="submission" date="2010-02" db="EMBL/GenBank/DDBJ databases">
        <title>Sequencing and annotation of the Blastocystis hominis genome.</title>
        <authorList>
            <person name="Wincker P."/>
        </authorList>
    </citation>
    <scope>NUCLEOTIDE SEQUENCE</scope>
    <source>
        <strain evidence="2">Singapore isolate B</strain>
    </source>
</reference>
<dbReference type="AlphaFoldDB" id="D8M5P3"/>
<organism evidence="2">
    <name type="scientific">Blastocystis hominis</name>
    <dbReference type="NCBI Taxonomy" id="12968"/>
    <lineage>
        <taxon>Eukaryota</taxon>
        <taxon>Sar</taxon>
        <taxon>Stramenopiles</taxon>
        <taxon>Bigyra</taxon>
        <taxon>Opalozoa</taxon>
        <taxon>Opalinata</taxon>
        <taxon>Blastocystidae</taxon>
        <taxon>Blastocystis</taxon>
    </lineage>
</organism>
<proteinExistence type="predicted"/>
<sequence>MAINCADNHLICENNGFTSRPAVLFIKKGQPVETFKGDLNSYAFRSFLRSHLSLNTSVANSAQFRLLLLIVILIALVLLFLKTIRSTYVDSAKADLEEQAPLVSRSPEQNAE</sequence>
<name>D8M5P3_BLAHO</name>
<dbReference type="Proteomes" id="UP000008312">
    <property type="component" value="Unassembled WGS sequence"/>
</dbReference>
<dbReference type="SUPFAM" id="SSF52833">
    <property type="entry name" value="Thioredoxin-like"/>
    <property type="match status" value="1"/>
</dbReference>